<evidence type="ECO:0000313" key="7">
    <source>
        <dbReference type="EMBL" id="MEV0709630.1"/>
    </source>
</evidence>
<keyword evidence="8" id="KW-1185">Reference proteome</keyword>
<evidence type="ECO:0000313" key="8">
    <source>
        <dbReference type="Proteomes" id="UP001551695"/>
    </source>
</evidence>
<dbReference type="SUPFAM" id="SSF51735">
    <property type="entry name" value="NAD(P)-binding Rossmann-fold domains"/>
    <property type="match status" value="1"/>
</dbReference>
<dbReference type="PROSITE" id="PS00061">
    <property type="entry name" value="ADH_SHORT"/>
    <property type="match status" value="1"/>
</dbReference>
<dbReference type="InterPro" id="IPR057326">
    <property type="entry name" value="KR_dom"/>
</dbReference>
<accession>A0ABV3FW26</accession>
<keyword evidence="3" id="KW-0134">Cell wall</keyword>
<comment type="similarity">
    <text evidence="2">Belongs to the short-chain dehydrogenases/reductases (SDR) family.</text>
</comment>
<dbReference type="InterPro" id="IPR036291">
    <property type="entry name" value="NAD(P)-bd_dom_sf"/>
</dbReference>
<dbReference type="NCBIfam" id="NF005559">
    <property type="entry name" value="PRK07231.1"/>
    <property type="match status" value="1"/>
</dbReference>
<comment type="caution">
    <text evidence="7">The sequence shown here is derived from an EMBL/GenBank/DDBJ whole genome shotgun (WGS) entry which is preliminary data.</text>
</comment>
<dbReference type="InterPro" id="IPR002347">
    <property type="entry name" value="SDR_fam"/>
</dbReference>
<name>A0ABV3FW26_9NOCA</name>
<dbReference type="RefSeq" id="WP_357785294.1">
    <property type="nucleotide sequence ID" value="NZ_JBFAKC010000007.1"/>
</dbReference>
<evidence type="ECO:0000259" key="6">
    <source>
        <dbReference type="SMART" id="SM00822"/>
    </source>
</evidence>
<proteinExistence type="inferred from homology"/>
<organism evidence="7 8">
    <name type="scientific">Nocardia aurea</name>
    <dbReference type="NCBI Taxonomy" id="2144174"/>
    <lineage>
        <taxon>Bacteria</taxon>
        <taxon>Bacillati</taxon>
        <taxon>Actinomycetota</taxon>
        <taxon>Actinomycetes</taxon>
        <taxon>Mycobacteriales</taxon>
        <taxon>Nocardiaceae</taxon>
        <taxon>Nocardia</taxon>
    </lineage>
</organism>
<evidence type="ECO:0000256" key="2">
    <source>
        <dbReference type="ARBA" id="ARBA00006484"/>
    </source>
</evidence>
<evidence type="ECO:0000256" key="4">
    <source>
        <dbReference type="ARBA" id="ARBA00040781"/>
    </source>
</evidence>
<dbReference type="NCBIfam" id="NF009466">
    <property type="entry name" value="PRK12826.1-2"/>
    <property type="match status" value="1"/>
</dbReference>
<dbReference type="Proteomes" id="UP001551695">
    <property type="component" value="Unassembled WGS sequence"/>
</dbReference>
<dbReference type="InterPro" id="IPR020904">
    <property type="entry name" value="Sc_DH/Rdtase_CS"/>
</dbReference>
<protein>
    <recommendedName>
        <fullName evidence="4">3-oxoacyl-[acyl-carrier-protein] reductase MabA</fullName>
    </recommendedName>
</protein>
<dbReference type="EMBL" id="JBFAKC010000007">
    <property type="protein sequence ID" value="MEV0709630.1"/>
    <property type="molecule type" value="Genomic_DNA"/>
</dbReference>
<gene>
    <name evidence="7" type="ORF">AB0I48_18870</name>
</gene>
<dbReference type="InterPro" id="IPR050259">
    <property type="entry name" value="SDR"/>
</dbReference>
<keyword evidence="3" id="KW-0964">Secreted</keyword>
<feature type="domain" description="Ketoreductase" evidence="6">
    <location>
        <begin position="11"/>
        <end position="190"/>
    </location>
</feature>
<evidence type="ECO:0000256" key="1">
    <source>
        <dbReference type="ARBA" id="ARBA00004191"/>
    </source>
</evidence>
<dbReference type="Pfam" id="PF13561">
    <property type="entry name" value="adh_short_C2"/>
    <property type="match status" value="1"/>
</dbReference>
<evidence type="ECO:0000256" key="5">
    <source>
        <dbReference type="ARBA" id="ARBA00047400"/>
    </source>
</evidence>
<comment type="subcellular location">
    <subcellularLocation>
        <location evidence="1">Secreted</location>
        <location evidence="1">Cell wall</location>
    </subcellularLocation>
</comment>
<sequence length="256" mass="26247">MSPVSAWAHSPTAIVTGGGSGIGAAIAQRLSAQGAAVAIFDLDEAAAVITAEKITAAGGHAIGVGVDVTDRDDIDAGVDRVHRSLGPPTVLVNNAGLDGFEKFLTITAQSWQRILAVNLTGTFDCCQAVAPHMIEAGWGRIVNISSSSAQTGNPLMTHYSAAKAGVVGFTKALAQELGPRGITVNTIPPGFIDTPMLRRTEDRGFLGLGVDAAVATTPVRRVGQPEDIAAACAFLTRDDAGYITGQIFGVNGGRTL</sequence>
<reference evidence="7 8" key="1">
    <citation type="submission" date="2024-06" db="EMBL/GenBank/DDBJ databases">
        <title>The Natural Products Discovery Center: Release of the First 8490 Sequenced Strains for Exploring Actinobacteria Biosynthetic Diversity.</title>
        <authorList>
            <person name="Kalkreuter E."/>
            <person name="Kautsar S.A."/>
            <person name="Yang D."/>
            <person name="Bader C.D."/>
            <person name="Teijaro C.N."/>
            <person name="Fluegel L."/>
            <person name="Davis C.M."/>
            <person name="Simpson J.R."/>
            <person name="Lauterbach L."/>
            <person name="Steele A.D."/>
            <person name="Gui C."/>
            <person name="Meng S."/>
            <person name="Li G."/>
            <person name="Viehrig K."/>
            <person name="Ye F."/>
            <person name="Su P."/>
            <person name="Kiefer A.F."/>
            <person name="Nichols A."/>
            <person name="Cepeda A.J."/>
            <person name="Yan W."/>
            <person name="Fan B."/>
            <person name="Jiang Y."/>
            <person name="Adhikari A."/>
            <person name="Zheng C.-J."/>
            <person name="Schuster L."/>
            <person name="Cowan T.M."/>
            <person name="Smanski M.J."/>
            <person name="Chevrette M.G."/>
            <person name="De Carvalho L.P.S."/>
            <person name="Shen B."/>
        </authorList>
    </citation>
    <scope>NUCLEOTIDE SEQUENCE [LARGE SCALE GENOMIC DNA]</scope>
    <source>
        <strain evidence="7 8">NPDC050403</strain>
    </source>
</reference>
<comment type="catalytic activity">
    <reaction evidence="5">
        <text>a (3R)-hydroxyacyl-[ACP] + NADP(+) = a 3-oxoacyl-[ACP] + NADPH + H(+)</text>
        <dbReference type="Rhea" id="RHEA:17397"/>
        <dbReference type="Rhea" id="RHEA-COMP:9916"/>
        <dbReference type="Rhea" id="RHEA-COMP:9945"/>
        <dbReference type="ChEBI" id="CHEBI:15378"/>
        <dbReference type="ChEBI" id="CHEBI:57783"/>
        <dbReference type="ChEBI" id="CHEBI:58349"/>
        <dbReference type="ChEBI" id="CHEBI:78776"/>
        <dbReference type="ChEBI" id="CHEBI:78827"/>
        <dbReference type="EC" id="1.1.1.100"/>
    </reaction>
    <physiologicalReaction direction="right-to-left" evidence="5">
        <dbReference type="Rhea" id="RHEA:17399"/>
    </physiologicalReaction>
</comment>
<dbReference type="Gene3D" id="3.40.50.720">
    <property type="entry name" value="NAD(P)-binding Rossmann-like Domain"/>
    <property type="match status" value="1"/>
</dbReference>
<dbReference type="SMART" id="SM00822">
    <property type="entry name" value="PKS_KR"/>
    <property type="match status" value="1"/>
</dbReference>
<dbReference type="PRINTS" id="PR00081">
    <property type="entry name" value="GDHRDH"/>
</dbReference>
<dbReference type="PANTHER" id="PTHR42879">
    <property type="entry name" value="3-OXOACYL-(ACYL-CARRIER-PROTEIN) REDUCTASE"/>
    <property type="match status" value="1"/>
</dbReference>
<dbReference type="PANTHER" id="PTHR42879:SF2">
    <property type="entry name" value="3-OXOACYL-[ACYL-CARRIER-PROTEIN] REDUCTASE FABG"/>
    <property type="match status" value="1"/>
</dbReference>
<evidence type="ECO:0000256" key="3">
    <source>
        <dbReference type="ARBA" id="ARBA00022512"/>
    </source>
</evidence>
<dbReference type="PRINTS" id="PR00080">
    <property type="entry name" value="SDRFAMILY"/>
</dbReference>